<evidence type="ECO:0000256" key="3">
    <source>
        <dbReference type="ARBA" id="ARBA00012243"/>
    </source>
</evidence>
<keyword evidence="8" id="KW-0456">Lyase</keyword>
<dbReference type="InterPro" id="IPR003817">
    <property type="entry name" value="PS_Dcarbxylase"/>
</dbReference>
<keyword evidence="12" id="KW-1133">Transmembrane helix</keyword>
<gene>
    <name evidence="13" type="ORF">SRAS04492_LOCUS1683</name>
</gene>
<evidence type="ECO:0000256" key="6">
    <source>
        <dbReference type="ARBA" id="ARBA00023098"/>
    </source>
</evidence>
<dbReference type="GO" id="GO:0005739">
    <property type="term" value="C:mitochondrion"/>
    <property type="evidence" value="ECO:0007669"/>
    <property type="project" value="TreeGrafter"/>
</dbReference>
<keyword evidence="10" id="KW-0670">Pyruvate</keyword>
<dbReference type="PANTHER" id="PTHR10067">
    <property type="entry name" value="PHOSPHATIDYLSERINE DECARBOXYLASE"/>
    <property type="match status" value="1"/>
</dbReference>
<dbReference type="EMBL" id="HBIA01003250">
    <property type="protein sequence ID" value="CAE0229898.1"/>
    <property type="molecule type" value="Transcribed_RNA"/>
</dbReference>
<evidence type="ECO:0000256" key="8">
    <source>
        <dbReference type="ARBA" id="ARBA00023239"/>
    </source>
</evidence>
<dbReference type="NCBIfam" id="TIGR00163">
    <property type="entry name" value="PS_decarb"/>
    <property type="match status" value="1"/>
</dbReference>
<evidence type="ECO:0000256" key="4">
    <source>
        <dbReference type="ARBA" id="ARBA00022516"/>
    </source>
</evidence>
<keyword evidence="9" id="KW-1208">Phospholipid metabolism</keyword>
<dbReference type="InterPro" id="IPR033177">
    <property type="entry name" value="PSD-B"/>
</dbReference>
<proteinExistence type="predicted"/>
<dbReference type="EC" id="4.1.1.65" evidence="3"/>
<dbReference type="GO" id="GO:0004609">
    <property type="term" value="F:phosphatidylserine decarboxylase activity"/>
    <property type="evidence" value="ECO:0007669"/>
    <property type="project" value="UniProtKB-EC"/>
</dbReference>
<evidence type="ECO:0000256" key="11">
    <source>
        <dbReference type="ARBA" id="ARBA00024326"/>
    </source>
</evidence>
<evidence type="ECO:0000256" key="7">
    <source>
        <dbReference type="ARBA" id="ARBA00023209"/>
    </source>
</evidence>
<dbReference type="AlphaFoldDB" id="A0A7S3CKZ1"/>
<evidence type="ECO:0000256" key="2">
    <source>
        <dbReference type="ARBA" id="ARBA00005189"/>
    </source>
</evidence>
<keyword evidence="7" id="KW-0594">Phospholipid biosynthesis</keyword>
<sequence>MTVLRNLKRSIQKDRHIGQLFTALLSGIFINLLSYVFKSQPVAMIPFKPFHIFASITSYNLDKDVIQNETERQPISAAFLFILAFLSFRSAIRKICFEKTTRLAPFHNMSISIPRRVFLTKEIQWGSYDENWKETVQLFTGYVLSTWYSVYSIYKVLKKYNSIKYVVSITRVISRMTGFCCSLYLPVFMRYIVYGAYAKFYQIDMSEVEDPDFGNYETFTKFFTRRLKAGARPIFEPENELSMCSPCDGKVLTCGVVNSQYSTVDCVKGRSYRLYEFMLGVQGDDQDQKQPTEEIPNNTQIASMIEKVKQRGNQLYWMVIYLSPADYHRFHSPCLHTADYRRHVVGYLSPVKPSHVNKHKDVFKNNERVNIFGRWAQGFYFESAVGATNVGSIKMDFDEEVMTNMTCPQYPYYEDKSYLKSATLDKSGPFNKYLTQQEFSKKTLEADSDFLRMEKGEMTGRFEMGSTIVLIFEADKNTELAIKEGQKLNLGDKLVTRQ</sequence>
<protein>
    <recommendedName>
        <fullName evidence="3">phosphatidylserine decarboxylase</fullName>
        <ecNumber evidence="3">4.1.1.65</ecNumber>
    </recommendedName>
</protein>
<comment type="cofactor">
    <cofactor evidence="1">
        <name>pyruvate</name>
        <dbReference type="ChEBI" id="CHEBI:15361"/>
    </cofactor>
</comment>
<keyword evidence="6" id="KW-0443">Lipid metabolism</keyword>
<dbReference type="PANTHER" id="PTHR10067:SF6">
    <property type="entry name" value="PHOSPHATIDYLSERINE DECARBOXYLASE PROENZYME, MITOCHONDRIAL"/>
    <property type="match status" value="1"/>
</dbReference>
<keyword evidence="4" id="KW-0444">Lipid biosynthesis</keyword>
<feature type="transmembrane region" description="Helical" evidence="12">
    <location>
        <begin position="20"/>
        <end position="37"/>
    </location>
</feature>
<comment type="pathway">
    <text evidence="2">Lipid metabolism.</text>
</comment>
<evidence type="ECO:0000313" key="13">
    <source>
        <dbReference type="EMBL" id="CAE0229898.1"/>
    </source>
</evidence>
<keyword evidence="12" id="KW-0812">Transmembrane</keyword>
<evidence type="ECO:0000256" key="10">
    <source>
        <dbReference type="ARBA" id="ARBA00023317"/>
    </source>
</evidence>
<feature type="transmembrane region" description="Helical" evidence="12">
    <location>
        <begin position="75"/>
        <end position="92"/>
    </location>
</feature>
<evidence type="ECO:0000256" key="5">
    <source>
        <dbReference type="ARBA" id="ARBA00022793"/>
    </source>
</evidence>
<organism evidence="13">
    <name type="scientific">Strombidium rassoulzadegani</name>
    <dbReference type="NCBI Taxonomy" id="1082188"/>
    <lineage>
        <taxon>Eukaryota</taxon>
        <taxon>Sar</taxon>
        <taxon>Alveolata</taxon>
        <taxon>Ciliophora</taxon>
        <taxon>Intramacronucleata</taxon>
        <taxon>Spirotrichea</taxon>
        <taxon>Oligotrichia</taxon>
        <taxon>Strombidiidae</taxon>
        <taxon>Strombidium</taxon>
    </lineage>
</organism>
<dbReference type="GO" id="GO:0006646">
    <property type="term" value="P:phosphatidylethanolamine biosynthetic process"/>
    <property type="evidence" value="ECO:0007669"/>
    <property type="project" value="UniProtKB-UniPathway"/>
</dbReference>
<evidence type="ECO:0000256" key="12">
    <source>
        <dbReference type="SAM" id="Phobius"/>
    </source>
</evidence>
<evidence type="ECO:0000256" key="9">
    <source>
        <dbReference type="ARBA" id="ARBA00023264"/>
    </source>
</evidence>
<name>A0A7S3CKZ1_9SPIT</name>
<reference evidence="13" key="1">
    <citation type="submission" date="2021-01" db="EMBL/GenBank/DDBJ databases">
        <authorList>
            <person name="Corre E."/>
            <person name="Pelletier E."/>
            <person name="Niang G."/>
            <person name="Scheremetjew M."/>
            <person name="Finn R."/>
            <person name="Kale V."/>
            <person name="Holt S."/>
            <person name="Cochrane G."/>
            <person name="Meng A."/>
            <person name="Brown T."/>
            <person name="Cohen L."/>
        </authorList>
    </citation>
    <scope>NUCLEOTIDE SEQUENCE</scope>
    <source>
        <strain evidence="13">Ras09</strain>
    </source>
</reference>
<evidence type="ECO:0000256" key="1">
    <source>
        <dbReference type="ARBA" id="ARBA00001928"/>
    </source>
</evidence>
<keyword evidence="5" id="KW-0210">Decarboxylase</keyword>
<accession>A0A7S3CKZ1</accession>
<dbReference type="UniPathway" id="UPA00558"/>
<keyword evidence="12" id="KW-0472">Membrane</keyword>
<dbReference type="Pfam" id="PF02666">
    <property type="entry name" value="PS_Dcarbxylase"/>
    <property type="match status" value="1"/>
</dbReference>
<comment type="pathway">
    <text evidence="11">Phospholipid metabolism; phosphatidylethanolamine biosynthesis.</text>
</comment>